<evidence type="ECO:0000313" key="2">
    <source>
        <dbReference type="EMBL" id="GAA3988152.1"/>
    </source>
</evidence>
<sequence length="124" mass="13172">MWSGAEGAGLSLRPHAGRGQVTDAARRQLPIRITTTEMRHDKSGRKMALLGIVVQVAVDGGQQAHGHAGRAGGTEPVKFSIFKTSSNRPFFYYEQVAVSVVGPETGASPSQSCAHQLLWGAARC</sequence>
<evidence type="ECO:0000256" key="1">
    <source>
        <dbReference type="SAM" id="MobiDB-lite"/>
    </source>
</evidence>
<accession>A0ABP7QU58</accession>
<keyword evidence="3" id="KW-1185">Reference proteome</keyword>
<protein>
    <submittedName>
        <fullName evidence="2">Uncharacterized protein</fullName>
    </submittedName>
</protein>
<evidence type="ECO:0000313" key="3">
    <source>
        <dbReference type="Proteomes" id="UP001501556"/>
    </source>
</evidence>
<feature type="region of interest" description="Disordered" evidence="1">
    <location>
        <begin position="1"/>
        <end position="24"/>
    </location>
</feature>
<dbReference type="EMBL" id="BAABDI010000033">
    <property type="protein sequence ID" value="GAA3988152.1"/>
    <property type="molecule type" value="Genomic_DNA"/>
</dbReference>
<gene>
    <name evidence="2" type="ORF">GCM10022407_35920</name>
</gene>
<organism evidence="2 3">
    <name type="scientific">Hymenobacter antarcticus</name>
    <dbReference type="NCBI Taxonomy" id="486270"/>
    <lineage>
        <taxon>Bacteria</taxon>
        <taxon>Pseudomonadati</taxon>
        <taxon>Bacteroidota</taxon>
        <taxon>Cytophagia</taxon>
        <taxon>Cytophagales</taxon>
        <taxon>Hymenobacteraceae</taxon>
        <taxon>Hymenobacter</taxon>
    </lineage>
</organism>
<proteinExistence type="predicted"/>
<name>A0ABP7QU58_9BACT</name>
<reference evidence="3" key="1">
    <citation type="journal article" date="2019" name="Int. J. Syst. Evol. Microbiol.">
        <title>The Global Catalogue of Microorganisms (GCM) 10K type strain sequencing project: providing services to taxonomists for standard genome sequencing and annotation.</title>
        <authorList>
            <consortium name="The Broad Institute Genomics Platform"/>
            <consortium name="The Broad Institute Genome Sequencing Center for Infectious Disease"/>
            <person name="Wu L."/>
            <person name="Ma J."/>
        </authorList>
    </citation>
    <scope>NUCLEOTIDE SEQUENCE [LARGE SCALE GENOMIC DNA]</scope>
    <source>
        <strain evidence="3">JCM 17217</strain>
    </source>
</reference>
<comment type="caution">
    <text evidence="2">The sequence shown here is derived from an EMBL/GenBank/DDBJ whole genome shotgun (WGS) entry which is preliminary data.</text>
</comment>
<dbReference type="Proteomes" id="UP001501556">
    <property type="component" value="Unassembled WGS sequence"/>
</dbReference>